<keyword evidence="4" id="KW-1185">Reference proteome</keyword>
<dbReference type="Gene3D" id="3.40.50.720">
    <property type="entry name" value="NAD(P)-binding Rossmann-like Domain"/>
    <property type="match status" value="1"/>
</dbReference>
<sequence length="316" mass="33859">MKKVLVTGGSGFIGSHVVDKLAAAGVEPRIFDMVQSPFHPEGTVDTYIGELGDLEALTAAMQGCDAVLHLAAVADVGQVALDPVFAEQVNSKGTLNVLQAARDAGVGRVVYASTIWVYDGFSADQVDEDSPLGLPKHLYTATKIAGEMYCTSYAELYGVEYTILRFGIPYGTRARPAAVVPQFVKKALAGEPLTIAGKGDQTRRFVYVEDLAEGCVAGLQPQAANRVFNLVGTEETTILEIAEVVRDLLGDVDIVHVPGRPGDFKGAVVDHRRAEQELGWTATTSFRDGVVKYLDWHRETHAGERTAEPVADPSGD</sequence>
<dbReference type="OrthoDB" id="4294885at2"/>
<organism evidence="3 4">
    <name type="scientific">Patulibacter medicamentivorans</name>
    <dbReference type="NCBI Taxonomy" id="1097667"/>
    <lineage>
        <taxon>Bacteria</taxon>
        <taxon>Bacillati</taxon>
        <taxon>Actinomycetota</taxon>
        <taxon>Thermoleophilia</taxon>
        <taxon>Solirubrobacterales</taxon>
        <taxon>Patulibacteraceae</taxon>
        <taxon>Patulibacter</taxon>
    </lineage>
</organism>
<evidence type="ECO:0000256" key="1">
    <source>
        <dbReference type="ARBA" id="ARBA00007637"/>
    </source>
</evidence>
<dbReference type="AlphaFoldDB" id="H0E7Y5"/>
<evidence type="ECO:0000259" key="2">
    <source>
        <dbReference type="Pfam" id="PF01370"/>
    </source>
</evidence>
<gene>
    <name evidence="3" type="ORF">PAI11_29420</name>
</gene>
<dbReference type="SUPFAM" id="SSF51735">
    <property type="entry name" value="NAD(P)-binding Rossmann-fold domains"/>
    <property type="match status" value="1"/>
</dbReference>
<comment type="similarity">
    <text evidence="1">Belongs to the NAD(P)-dependent epimerase/dehydratase family.</text>
</comment>
<evidence type="ECO:0000313" key="3">
    <source>
        <dbReference type="EMBL" id="EHN10183.1"/>
    </source>
</evidence>
<comment type="caution">
    <text evidence="3">The sequence shown here is derived from an EMBL/GenBank/DDBJ whole genome shotgun (WGS) entry which is preliminary data.</text>
</comment>
<reference evidence="3 4" key="1">
    <citation type="journal article" date="2013" name="Biodegradation">
        <title>Quantitative proteomic analysis of ibuprofen-degrading Patulibacter sp. strain I11.</title>
        <authorList>
            <person name="Almeida B."/>
            <person name="Kjeldal H."/>
            <person name="Lolas I."/>
            <person name="Knudsen A.D."/>
            <person name="Carvalho G."/>
            <person name="Nielsen K.L."/>
            <person name="Barreto Crespo M.T."/>
            <person name="Stensballe A."/>
            <person name="Nielsen J.L."/>
        </authorList>
    </citation>
    <scope>NUCLEOTIDE SEQUENCE [LARGE SCALE GENOMIC DNA]</scope>
    <source>
        <strain evidence="3 4">I11</strain>
    </source>
</reference>
<dbReference type="Pfam" id="PF01370">
    <property type="entry name" value="Epimerase"/>
    <property type="match status" value="1"/>
</dbReference>
<evidence type="ECO:0000313" key="4">
    <source>
        <dbReference type="Proteomes" id="UP000005143"/>
    </source>
</evidence>
<dbReference type="EMBL" id="AGUD01000238">
    <property type="protein sequence ID" value="EHN10183.1"/>
    <property type="molecule type" value="Genomic_DNA"/>
</dbReference>
<dbReference type="RefSeq" id="WP_007576518.1">
    <property type="nucleotide sequence ID" value="NZ_AGUD01000238.1"/>
</dbReference>
<feature type="domain" description="NAD-dependent epimerase/dehydratase" evidence="2">
    <location>
        <begin position="4"/>
        <end position="230"/>
    </location>
</feature>
<proteinExistence type="inferred from homology"/>
<keyword evidence="3" id="KW-0413">Isomerase</keyword>
<dbReference type="InterPro" id="IPR036291">
    <property type="entry name" value="NAD(P)-bd_dom_sf"/>
</dbReference>
<protein>
    <submittedName>
        <fullName evidence="3">UDP-glucose 4-epimerase</fullName>
        <ecNumber evidence="3">5.1.3.2</ecNumber>
    </submittedName>
</protein>
<dbReference type="GO" id="GO:0003978">
    <property type="term" value="F:UDP-glucose 4-epimerase activity"/>
    <property type="evidence" value="ECO:0007669"/>
    <property type="project" value="UniProtKB-EC"/>
</dbReference>
<name>H0E7Y5_9ACTN</name>
<dbReference type="EC" id="5.1.3.2" evidence="3"/>
<dbReference type="Proteomes" id="UP000005143">
    <property type="component" value="Unassembled WGS sequence"/>
</dbReference>
<accession>H0E7Y5</accession>
<dbReference type="InterPro" id="IPR001509">
    <property type="entry name" value="Epimerase_deHydtase"/>
</dbReference>
<dbReference type="PANTHER" id="PTHR43000">
    <property type="entry name" value="DTDP-D-GLUCOSE 4,6-DEHYDRATASE-RELATED"/>
    <property type="match status" value="1"/>
</dbReference>
<dbReference type="PATRIC" id="fig|1097667.3.peg.2917"/>